<dbReference type="PROSITE" id="PS50850">
    <property type="entry name" value="MFS"/>
    <property type="match status" value="1"/>
</dbReference>
<evidence type="ECO:0000256" key="4">
    <source>
        <dbReference type="ARBA" id="ARBA00022692"/>
    </source>
</evidence>
<dbReference type="OrthoDB" id="6612291at2759"/>
<dbReference type="Proteomes" id="UP000030651">
    <property type="component" value="Unassembled WGS sequence"/>
</dbReference>
<dbReference type="PANTHER" id="PTHR48022:SF15">
    <property type="entry name" value="ALPHA-GLUCOSIDE TRANSPORTER, PUTATIVE (AFU_ORTHOLOGUE AFUA_5G00500)-RELATED"/>
    <property type="match status" value="1"/>
</dbReference>
<feature type="transmembrane region" description="Helical" evidence="8">
    <location>
        <begin position="153"/>
        <end position="174"/>
    </location>
</feature>
<feature type="transmembrane region" description="Helical" evidence="8">
    <location>
        <begin position="398"/>
        <end position="421"/>
    </location>
</feature>
<dbReference type="GO" id="GO:0005351">
    <property type="term" value="F:carbohydrate:proton symporter activity"/>
    <property type="evidence" value="ECO:0007669"/>
    <property type="project" value="TreeGrafter"/>
</dbReference>
<dbReference type="EMBL" id="KI912124">
    <property type="protein sequence ID" value="ETS73033.1"/>
    <property type="molecule type" value="Genomic_DNA"/>
</dbReference>
<dbReference type="NCBIfam" id="TIGR00879">
    <property type="entry name" value="SP"/>
    <property type="match status" value="1"/>
</dbReference>
<keyword evidence="3 7" id="KW-0813">Transport</keyword>
<reference evidence="11" key="1">
    <citation type="journal article" date="2015" name="BMC Genomics">
        <title>Genomic and transcriptomic analysis of the endophytic fungus Pestalotiopsis fici reveals its lifestyle and high potential for synthesis of natural products.</title>
        <authorList>
            <person name="Wang X."/>
            <person name="Zhang X."/>
            <person name="Liu L."/>
            <person name="Xiang M."/>
            <person name="Wang W."/>
            <person name="Sun X."/>
            <person name="Che Y."/>
            <person name="Guo L."/>
            <person name="Liu G."/>
            <person name="Guo L."/>
            <person name="Wang C."/>
            <person name="Yin W.B."/>
            <person name="Stadler M."/>
            <person name="Zhang X."/>
            <person name="Liu X."/>
        </authorList>
    </citation>
    <scope>NUCLEOTIDE SEQUENCE [LARGE SCALE GENOMIC DNA]</scope>
    <source>
        <strain evidence="11">W106-1 / CGMCC3.15140</strain>
    </source>
</reference>
<evidence type="ECO:0000256" key="3">
    <source>
        <dbReference type="ARBA" id="ARBA00022448"/>
    </source>
</evidence>
<dbReference type="InterPro" id="IPR003663">
    <property type="entry name" value="Sugar/inositol_transpt"/>
</dbReference>
<evidence type="ECO:0000259" key="9">
    <source>
        <dbReference type="PROSITE" id="PS50850"/>
    </source>
</evidence>
<feature type="transmembrane region" description="Helical" evidence="8">
    <location>
        <begin position="370"/>
        <end position="392"/>
    </location>
</feature>
<keyword evidence="6 8" id="KW-0472">Membrane</keyword>
<feature type="domain" description="Major facilitator superfamily (MFS) profile" evidence="9">
    <location>
        <begin position="53"/>
        <end position="493"/>
    </location>
</feature>
<dbReference type="InterPro" id="IPR050360">
    <property type="entry name" value="MFS_Sugar_Transporters"/>
</dbReference>
<keyword evidence="5 8" id="KW-1133">Transmembrane helix</keyword>
<dbReference type="AlphaFoldDB" id="W3WGJ5"/>
<name>W3WGJ5_PESFW</name>
<dbReference type="InterPro" id="IPR020846">
    <property type="entry name" value="MFS_dom"/>
</dbReference>
<feature type="transmembrane region" description="Helical" evidence="8">
    <location>
        <begin position="98"/>
        <end position="121"/>
    </location>
</feature>
<feature type="transmembrane region" description="Helical" evidence="8">
    <location>
        <begin position="471"/>
        <end position="489"/>
    </location>
</feature>
<dbReference type="OMA" id="FPYMFNP"/>
<feature type="transmembrane region" description="Helical" evidence="8">
    <location>
        <begin position="226"/>
        <end position="247"/>
    </location>
</feature>
<protein>
    <recommendedName>
        <fullName evidence="9">Major facilitator superfamily (MFS) profile domain-containing protein</fullName>
    </recommendedName>
</protein>
<dbReference type="Pfam" id="PF00083">
    <property type="entry name" value="Sugar_tr"/>
    <property type="match status" value="1"/>
</dbReference>
<dbReference type="FunFam" id="1.20.1250.20:FF:000078">
    <property type="entry name" value="MFS maltose transporter, putative"/>
    <property type="match status" value="1"/>
</dbReference>
<feature type="transmembrane region" description="Helical" evidence="8">
    <location>
        <begin position="442"/>
        <end position="459"/>
    </location>
</feature>
<dbReference type="InterPro" id="IPR005829">
    <property type="entry name" value="Sugar_transporter_CS"/>
</dbReference>
<comment type="similarity">
    <text evidence="2 7">Belongs to the major facilitator superfamily. Sugar transporter (TC 2.A.1.1) family.</text>
</comment>
<feature type="transmembrane region" description="Helical" evidence="8">
    <location>
        <begin position="53"/>
        <end position="78"/>
    </location>
</feature>
<evidence type="ECO:0000256" key="2">
    <source>
        <dbReference type="ARBA" id="ARBA00010992"/>
    </source>
</evidence>
<dbReference type="KEGG" id="pfy:PFICI_15208"/>
<accession>W3WGJ5</accession>
<feature type="transmembrane region" description="Helical" evidence="8">
    <location>
        <begin position="306"/>
        <end position="325"/>
    </location>
</feature>
<comment type="subcellular location">
    <subcellularLocation>
        <location evidence="1">Membrane</location>
        <topology evidence="1">Multi-pass membrane protein</topology>
    </subcellularLocation>
</comment>
<dbReference type="eggNOG" id="KOG0254">
    <property type="taxonomic scope" value="Eukaryota"/>
</dbReference>
<keyword evidence="4 8" id="KW-0812">Transmembrane</keyword>
<feature type="transmembrane region" description="Helical" evidence="8">
    <location>
        <begin position="128"/>
        <end position="147"/>
    </location>
</feature>
<dbReference type="PROSITE" id="PS00217">
    <property type="entry name" value="SUGAR_TRANSPORT_2"/>
    <property type="match status" value="1"/>
</dbReference>
<dbReference type="HOGENOM" id="CLU_001265_11_5_1"/>
<dbReference type="GeneID" id="19280221"/>
<evidence type="ECO:0000256" key="8">
    <source>
        <dbReference type="SAM" id="Phobius"/>
    </source>
</evidence>
<sequence>MNTTEDSVKGAVQHTDASSRVLEATSAAAEFEAEQHSLTRWEAIKKNVKPLGWCMYMFFICIMWGFDGLAGGVVTSIAEFRKDFGYPYAGDYVVDANWQLGWLAATLFGLVFGGLVAGLAVNRWGRQPVIGAGYLVSIAGVFVQVFASTPAEFFGGKVLTGVPLGCFTTVAPTYASEMAPLPIRGAITAGMNFAIVLGQLIGYGVMRQASFYTGALTYKILFSTQWGFAVVGLVILPFFPESPYWLIAHGRHEKARANLVKLHNAEYNIDGHMAEIHDSLARLNQENESQGSMAECFDKKNWKRTLVATSTFFIQNACGNSWVIGYMSYFMQLGGMSAAKSFDTTVGLSGLMVVGNMCGWIFVETFGRRATALWGTISLSVVLFLIGILASISVGGAIWGQVACMALWSFVYQGTIGSVAWPITAENATSRLRGPTQSLATMMNGLSSCIWSFALPYAINPDQGNMGGKIAFVFGAILVLASVFIYYMYPETKNRTYIEIDELWNRSIPPRHFARTELITISTEETKGL</sequence>
<feature type="transmembrane region" description="Helical" evidence="8">
    <location>
        <begin position="186"/>
        <end position="206"/>
    </location>
</feature>
<dbReference type="SUPFAM" id="SSF103473">
    <property type="entry name" value="MFS general substrate transporter"/>
    <property type="match status" value="1"/>
</dbReference>
<proteinExistence type="inferred from homology"/>
<evidence type="ECO:0000256" key="5">
    <source>
        <dbReference type="ARBA" id="ARBA00022989"/>
    </source>
</evidence>
<dbReference type="InParanoid" id="W3WGJ5"/>
<dbReference type="RefSeq" id="XP_007841980.1">
    <property type="nucleotide sequence ID" value="XM_007843789.1"/>
</dbReference>
<dbReference type="Gene3D" id="1.20.1250.20">
    <property type="entry name" value="MFS general substrate transporter like domains"/>
    <property type="match status" value="1"/>
</dbReference>
<evidence type="ECO:0000256" key="7">
    <source>
        <dbReference type="RuleBase" id="RU003346"/>
    </source>
</evidence>
<evidence type="ECO:0000313" key="10">
    <source>
        <dbReference type="EMBL" id="ETS73033.1"/>
    </source>
</evidence>
<feature type="transmembrane region" description="Helical" evidence="8">
    <location>
        <begin position="345"/>
        <end position="363"/>
    </location>
</feature>
<gene>
    <name evidence="10" type="ORF">PFICI_15208</name>
</gene>
<evidence type="ECO:0000313" key="11">
    <source>
        <dbReference type="Proteomes" id="UP000030651"/>
    </source>
</evidence>
<dbReference type="GO" id="GO:0016020">
    <property type="term" value="C:membrane"/>
    <property type="evidence" value="ECO:0007669"/>
    <property type="project" value="UniProtKB-SubCell"/>
</dbReference>
<dbReference type="PANTHER" id="PTHR48022">
    <property type="entry name" value="PLASTIDIC GLUCOSE TRANSPORTER 4"/>
    <property type="match status" value="1"/>
</dbReference>
<evidence type="ECO:0000256" key="6">
    <source>
        <dbReference type="ARBA" id="ARBA00023136"/>
    </source>
</evidence>
<dbReference type="InterPro" id="IPR036259">
    <property type="entry name" value="MFS_trans_sf"/>
</dbReference>
<organism evidence="10 11">
    <name type="scientific">Pestalotiopsis fici (strain W106-1 / CGMCC3.15140)</name>
    <dbReference type="NCBI Taxonomy" id="1229662"/>
    <lineage>
        <taxon>Eukaryota</taxon>
        <taxon>Fungi</taxon>
        <taxon>Dikarya</taxon>
        <taxon>Ascomycota</taxon>
        <taxon>Pezizomycotina</taxon>
        <taxon>Sordariomycetes</taxon>
        <taxon>Xylariomycetidae</taxon>
        <taxon>Amphisphaeriales</taxon>
        <taxon>Sporocadaceae</taxon>
        <taxon>Pestalotiopsis</taxon>
    </lineage>
</organism>
<evidence type="ECO:0000256" key="1">
    <source>
        <dbReference type="ARBA" id="ARBA00004141"/>
    </source>
</evidence>
<dbReference type="InterPro" id="IPR005828">
    <property type="entry name" value="MFS_sugar_transport-like"/>
</dbReference>
<keyword evidence="11" id="KW-1185">Reference proteome</keyword>